<sequence length="116" mass="12806">MSKAPSIHCLYFSTVRSKLLTFVDGDIFFLNFFVAESRIYLDFLPKILPNLVNAALHTSEAPPPSSGASIRLRWILDASISCRGMIALSSFSACLSFFFDLSSNPLKSPPRSDSLL</sequence>
<evidence type="ECO:0000313" key="2">
    <source>
        <dbReference type="Proteomes" id="UP001341840"/>
    </source>
</evidence>
<name>A0ABU6V7K5_9FABA</name>
<accession>A0ABU6V7K5</accession>
<reference evidence="1 2" key="1">
    <citation type="journal article" date="2023" name="Plants (Basel)">
        <title>Bridging the Gap: Combining Genomics and Transcriptomics Approaches to Understand Stylosanthes scabra, an Orphan Legume from the Brazilian Caatinga.</title>
        <authorList>
            <person name="Ferreira-Neto J.R.C."/>
            <person name="da Silva M.D."/>
            <person name="Binneck E."/>
            <person name="de Melo N.F."/>
            <person name="da Silva R.H."/>
            <person name="de Melo A.L.T.M."/>
            <person name="Pandolfi V."/>
            <person name="Bustamante F.O."/>
            <person name="Brasileiro-Vidal A.C."/>
            <person name="Benko-Iseppon A.M."/>
        </authorList>
    </citation>
    <scope>NUCLEOTIDE SEQUENCE [LARGE SCALE GENOMIC DNA]</scope>
    <source>
        <tissue evidence="1">Leaves</tissue>
    </source>
</reference>
<organism evidence="1 2">
    <name type="scientific">Stylosanthes scabra</name>
    <dbReference type="NCBI Taxonomy" id="79078"/>
    <lineage>
        <taxon>Eukaryota</taxon>
        <taxon>Viridiplantae</taxon>
        <taxon>Streptophyta</taxon>
        <taxon>Embryophyta</taxon>
        <taxon>Tracheophyta</taxon>
        <taxon>Spermatophyta</taxon>
        <taxon>Magnoliopsida</taxon>
        <taxon>eudicotyledons</taxon>
        <taxon>Gunneridae</taxon>
        <taxon>Pentapetalae</taxon>
        <taxon>rosids</taxon>
        <taxon>fabids</taxon>
        <taxon>Fabales</taxon>
        <taxon>Fabaceae</taxon>
        <taxon>Papilionoideae</taxon>
        <taxon>50 kb inversion clade</taxon>
        <taxon>dalbergioids sensu lato</taxon>
        <taxon>Dalbergieae</taxon>
        <taxon>Pterocarpus clade</taxon>
        <taxon>Stylosanthes</taxon>
    </lineage>
</organism>
<proteinExistence type="predicted"/>
<keyword evidence="2" id="KW-1185">Reference proteome</keyword>
<evidence type="ECO:0000313" key="1">
    <source>
        <dbReference type="EMBL" id="MED6169606.1"/>
    </source>
</evidence>
<dbReference type="EMBL" id="JASCZI010151113">
    <property type="protein sequence ID" value="MED6169606.1"/>
    <property type="molecule type" value="Genomic_DNA"/>
</dbReference>
<gene>
    <name evidence="1" type="ORF">PIB30_022824</name>
</gene>
<dbReference type="Proteomes" id="UP001341840">
    <property type="component" value="Unassembled WGS sequence"/>
</dbReference>
<protein>
    <submittedName>
        <fullName evidence="1">Uncharacterized protein</fullName>
    </submittedName>
</protein>
<comment type="caution">
    <text evidence="1">The sequence shown here is derived from an EMBL/GenBank/DDBJ whole genome shotgun (WGS) entry which is preliminary data.</text>
</comment>